<evidence type="ECO:0000256" key="16">
    <source>
        <dbReference type="ARBA" id="ARBA00023242"/>
    </source>
</evidence>
<dbReference type="InterPro" id="IPR014893">
    <property type="entry name" value="Ku_PK_bind"/>
</dbReference>
<keyword evidence="11" id="KW-0067">ATP-binding</keyword>
<comment type="similarity">
    <text evidence="3">Belongs to the ku80 family.</text>
</comment>
<dbReference type="EC" id="3.6.4.12" evidence="4"/>
<reference evidence="23" key="1">
    <citation type="submission" date="2015-05" db="EMBL/GenBank/DDBJ databases">
        <authorList>
            <person name="Wang D.B."/>
            <person name="Wang M."/>
        </authorList>
    </citation>
    <scope>NUCLEOTIDE SEQUENCE</scope>
    <source>
        <strain evidence="23">36-1</strain>
    </source>
</reference>
<protein>
    <recommendedName>
        <fullName evidence="5">ATP-dependent DNA helicase II subunit 2</fullName>
        <ecNumber evidence="4">3.6.4.12</ecNumber>
    </recommendedName>
    <alternativeName>
        <fullName evidence="18">ATP-dependent DNA helicase II subunit Ku80</fullName>
    </alternativeName>
</protein>
<dbReference type="GO" id="GO:0006310">
    <property type="term" value="P:DNA recombination"/>
    <property type="evidence" value="ECO:0007669"/>
    <property type="project" value="UniProtKB-KW"/>
</dbReference>
<dbReference type="GO" id="GO:0003684">
    <property type="term" value="F:damaged DNA binding"/>
    <property type="evidence" value="ECO:0007669"/>
    <property type="project" value="InterPro"/>
</dbReference>
<proteinExistence type="inferred from homology"/>
<organism evidence="23 24">
    <name type="scientific">Purpureocillium lilacinum</name>
    <name type="common">Paecilomyces lilacinus</name>
    <dbReference type="NCBI Taxonomy" id="33203"/>
    <lineage>
        <taxon>Eukaryota</taxon>
        <taxon>Fungi</taxon>
        <taxon>Dikarya</taxon>
        <taxon>Ascomycota</taxon>
        <taxon>Pezizomycotina</taxon>
        <taxon>Sordariomycetes</taxon>
        <taxon>Hypocreomycetidae</taxon>
        <taxon>Hypocreales</taxon>
        <taxon>Ophiocordycipitaceae</taxon>
        <taxon>Purpureocillium</taxon>
    </lineage>
</organism>
<evidence type="ECO:0000256" key="3">
    <source>
        <dbReference type="ARBA" id="ARBA00007726"/>
    </source>
</evidence>
<dbReference type="Pfam" id="PF03731">
    <property type="entry name" value="Ku_N"/>
    <property type="match status" value="1"/>
</dbReference>
<dbReference type="FunFam" id="1.10.1600.10:FF:000002">
    <property type="entry name" value="X-ray repair cross-complementing protein 5"/>
    <property type="match status" value="1"/>
</dbReference>
<keyword evidence="10" id="KW-0347">Helicase</keyword>
<dbReference type="SUPFAM" id="SSF101420">
    <property type="entry name" value="C-terminal domain of Ku80"/>
    <property type="match status" value="1"/>
</dbReference>
<evidence type="ECO:0000256" key="17">
    <source>
        <dbReference type="ARBA" id="ARBA00024890"/>
    </source>
</evidence>
<evidence type="ECO:0000256" key="14">
    <source>
        <dbReference type="ARBA" id="ARBA00023172"/>
    </source>
</evidence>
<evidence type="ECO:0000256" key="5">
    <source>
        <dbReference type="ARBA" id="ARBA00021792"/>
    </source>
</evidence>
<dbReference type="FunFam" id="3.40.50.410:FF:000073">
    <property type="entry name" value="ATP-dependent DNA helicase II subunit 2"/>
    <property type="match status" value="1"/>
</dbReference>
<dbReference type="Gene3D" id="1.25.40.240">
    <property type="entry name" value="Ku, C-terminal domain"/>
    <property type="match status" value="1"/>
</dbReference>
<comment type="catalytic activity">
    <reaction evidence="19">
        <text>ATP + H2O = ADP + phosphate + H(+)</text>
        <dbReference type="Rhea" id="RHEA:13065"/>
        <dbReference type="ChEBI" id="CHEBI:15377"/>
        <dbReference type="ChEBI" id="CHEBI:15378"/>
        <dbReference type="ChEBI" id="CHEBI:30616"/>
        <dbReference type="ChEBI" id="CHEBI:43474"/>
        <dbReference type="ChEBI" id="CHEBI:456216"/>
        <dbReference type="EC" id="3.6.4.12"/>
    </reaction>
</comment>
<accession>A0A2U3EK81</accession>
<dbReference type="InterPro" id="IPR006164">
    <property type="entry name" value="DNA_bd_Ku70/Ku80"/>
</dbReference>
<dbReference type="GO" id="GO:0016787">
    <property type="term" value="F:hydrolase activity"/>
    <property type="evidence" value="ECO:0007669"/>
    <property type="project" value="UniProtKB-KW"/>
</dbReference>
<dbReference type="SUPFAM" id="SSF53098">
    <property type="entry name" value="Ribonuclease H-like"/>
    <property type="match status" value="1"/>
</dbReference>
<comment type="caution">
    <text evidence="23">The sequence shown here is derived from an EMBL/GenBank/DDBJ whole genome shotgun (WGS) entry which is preliminary data.</text>
</comment>
<dbReference type="EMBL" id="LCWV01000003">
    <property type="protein sequence ID" value="PWI74901.1"/>
    <property type="molecule type" value="Genomic_DNA"/>
</dbReference>
<dbReference type="Proteomes" id="UP000245956">
    <property type="component" value="Unassembled WGS sequence"/>
</dbReference>
<dbReference type="GO" id="GO:0003690">
    <property type="term" value="F:double-stranded DNA binding"/>
    <property type="evidence" value="ECO:0007669"/>
    <property type="project" value="TreeGrafter"/>
</dbReference>
<dbReference type="Gene3D" id="3.30.420.10">
    <property type="entry name" value="Ribonuclease H-like superfamily/Ribonuclease H"/>
    <property type="match status" value="1"/>
</dbReference>
<reference evidence="22 25" key="4">
    <citation type="journal article" date="2024" name="Microbiol. Resour. Announc.">
        <title>Genome annotations for the ascomycete fungi Trichoderma harzianum, Trichoderma aggressivum, and Purpureocillium lilacinum.</title>
        <authorList>
            <person name="Beijen E.P.W."/>
            <person name="Ohm R.A."/>
        </authorList>
    </citation>
    <scope>NUCLEOTIDE SEQUENCE [LARGE SCALE GENOMIC DNA]</scope>
    <source>
        <strain evidence="22 25">CBS 150709</strain>
    </source>
</reference>
<evidence type="ECO:0000256" key="18">
    <source>
        <dbReference type="ARBA" id="ARBA00031847"/>
    </source>
</evidence>
<evidence type="ECO:0000313" key="25">
    <source>
        <dbReference type="Proteomes" id="UP001287286"/>
    </source>
</evidence>
<evidence type="ECO:0000256" key="1">
    <source>
        <dbReference type="ARBA" id="ARBA00004123"/>
    </source>
</evidence>
<dbReference type="Proteomes" id="UP001287286">
    <property type="component" value="Unassembled WGS sequence"/>
</dbReference>
<keyword evidence="7" id="KW-0547">Nucleotide-binding</keyword>
<name>A0A2U3EK81_PURLI</name>
<evidence type="ECO:0000313" key="23">
    <source>
        <dbReference type="EMBL" id="PWI74901.1"/>
    </source>
</evidence>
<dbReference type="InterPro" id="IPR036397">
    <property type="entry name" value="RNaseH_sf"/>
</dbReference>
<reference evidence="23 24" key="2">
    <citation type="journal article" date="2016" name="Front. Microbiol.">
        <title>Genome and transcriptome sequences reveal the specific parasitism of the nematophagous Purpureocillium lilacinum 36-1.</title>
        <authorList>
            <person name="Xie J."/>
            <person name="Li S."/>
            <person name="Mo C."/>
            <person name="Xiao X."/>
            <person name="Peng D."/>
            <person name="Wang G."/>
            <person name="Xiao Y."/>
        </authorList>
    </citation>
    <scope>NUCLEOTIDE SEQUENCE [LARGE SCALE GENOMIC DNA]</scope>
    <source>
        <strain evidence="23 24">36-1</strain>
    </source>
</reference>
<dbReference type="PANTHER" id="PTHR12604:SF4">
    <property type="entry name" value="X-RAY REPAIR CROSS-COMPLEMENTING PROTEIN 5"/>
    <property type="match status" value="1"/>
</dbReference>
<keyword evidence="16" id="KW-0539">Nucleus</keyword>
<dbReference type="InterPro" id="IPR016194">
    <property type="entry name" value="SPOC-like_C_dom_sf"/>
</dbReference>
<dbReference type="Pfam" id="PF21762">
    <property type="entry name" value="DEDDh_C"/>
    <property type="match status" value="1"/>
</dbReference>
<feature type="domain" description="VWFA" evidence="21">
    <location>
        <begin position="6"/>
        <end position="210"/>
    </location>
</feature>
<dbReference type="GO" id="GO:0005524">
    <property type="term" value="F:ATP binding"/>
    <property type="evidence" value="ECO:0007669"/>
    <property type="project" value="UniProtKB-KW"/>
</dbReference>
<evidence type="ECO:0000313" key="22">
    <source>
        <dbReference type="EMBL" id="KAK4092588.1"/>
    </source>
</evidence>
<evidence type="ECO:0000256" key="11">
    <source>
        <dbReference type="ARBA" id="ARBA00022840"/>
    </source>
</evidence>
<dbReference type="PANTHER" id="PTHR12604">
    <property type="entry name" value="KU AUTOANTIGEN DNA HELICASE"/>
    <property type="match status" value="1"/>
</dbReference>
<dbReference type="InterPro" id="IPR012337">
    <property type="entry name" value="RNaseH-like_sf"/>
</dbReference>
<evidence type="ECO:0000256" key="2">
    <source>
        <dbReference type="ARBA" id="ARBA00004574"/>
    </source>
</evidence>
<evidence type="ECO:0000256" key="10">
    <source>
        <dbReference type="ARBA" id="ARBA00022806"/>
    </source>
</evidence>
<keyword evidence="25" id="KW-1185">Reference proteome</keyword>
<evidence type="ECO:0000256" key="12">
    <source>
        <dbReference type="ARBA" id="ARBA00022895"/>
    </source>
</evidence>
<gene>
    <name evidence="23" type="ORF">PCL_08215</name>
    <name evidence="22" type="ORF">Purlil1_3209</name>
</gene>
<dbReference type="InterPro" id="IPR036494">
    <property type="entry name" value="Ku_C_sf"/>
</dbReference>
<evidence type="ECO:0000256" key="4">
    <source>
        <dbReference type="ARBA" id="ARBA00012551"/>
    </source>
</evidence>
<dbReference type="Pfam" id="PF02735">
    <property type="entry name" value="Ku"/>
    <property type="match status" value="1"/>
</dbReference>
<dbReference type="GO" id="GO:0000723">
    <property type="term" value="P:telomere maintenance"/>
    <property type="evidence" value="ECO:0007669"/>
    <property type="project" value="InterPro"/>
</dbReference>
<dbReference type="InterPro" id="IPR024193">
    <property type="entry name" value="Ku80"/>
</dbReference>
<dbReference type="AlphaFoldDB" id="A0A2U3EK81"/>
<keyword evidence="14" id="KW-0233">DNA recombination</keyword>
<reference evidence="22" key="3">
    <citation type="submission" date="2023-11" db="EMBL/GenBank/DDBJ databases">
        <authorList>
            <person name="Beijen E."/>
            <person name="Ohm R.A."/>
        </authorList>
    </citation>
    <scope>NUCLEOTIDE SEQUENCE</scope>
    <source>
        <strain evidence="22">CBS 150709</strain>
    </source>
</reference>
<sequence>MADKEATVFILDLGASMAKANSGRRESDLDWCMRFVWDKITDIVSANRKTLCVGVLGLRTDETSNTLQDDDGYENISVLQDLGQMTMPGLRSLQASIAPSKTWSGDAISAIVVAVDMIDTFTKKLKYIRRVYLITDGQADMDADDVSDIAKKMNDSNIQLTVLGVDFDDAEYGFKEEDKSPTKARSLHAANEATLRELTKHCKDGMFATMAEAIDDLQTPRAKVVKPYKTYDGLLTLGDPESPTAMSIGVERYFKTHLARPQGASTVVVKSETQSTQTLDEDAMEGVDFSAVKQARTYKVNDPDAPGGKRDVEYESLAKGYEYGRTAVHISESEHNITKIETLKSFSIVGFIPYDKYEPFLNMGEACVTYARKNDAKSEIALSSLIWALHELGSYAVARIVPKDGKEPLLVLLAPGVEAKFECLYDIPLPFAEDVRGYQFPPLDKVITVSGQVLTKHRLLPSEELSKAMDDYVDAMDLSGGASEDNQEAEEYAPIDETYNPSIHRINHAIKQRAVHPEEPVAETPAELLKFSAPPEYLIEKVRGQIDVLIDAAEVKKVPPKAKGRRHREAVKPISGLDVDALLGEERKGRVSPVNPVPDFKRALAVAEEVGEIEEAAKQMGAIVRSLVTDSFGDSKYAQAMECIGTMRDELTNLEEPDVYNSFVRDLKKGLLSGALGGDRRDFWFKVRWSRQGLIDQEQSEVSKVTHEEAEELAPSHNYLSGAVPPALFTIEINTPHCNSIAARPSGMATYRGPDDELALRMRQLGLALGRQVTLIPLDEDNEAAVPASNDAEENQDDSELARTLTVGACISFMRGLRPENMLEPEAQSPGGPAPVDVGRPARRENASEGVNTDYFCPWRAVLSYPDHFIGRRNRPRARPFFNDILTGRVWDFFYLHDPRNPDLKPHLLVPTAQFVAFLAEINGKLDTELTIPPHQNRQKFCFRFGLWGLTPQPRHLARSENKHSLDDVEWPQLPELDWRGFNESSLPHQVAFLKEFDRLLAPNPITQAERAQVRERRRAVDRQAMMIQVQTQLGLVQEETTRDRPIFICIDVEALEDPPHPISEVGLAILDAEKIRIIAPGTNGSNWWPFIECIHLRTEEYSGFRNHKYVHGCPESFNFGTSKFPKKEQMPGLIRRLFERFGQGGRKIMFVAHDSKQDLKFLHQIGIDCMALPGVIGAIDTVVLHQKWRDSNDARSLRTLLTDLGMEYRNLHNAGNDAMYTMRAMLGLASEDERKTMALQQGKLYVPLFRLAGSR</sequence>
<evidence type="ECO:0000256" key="15">
    <source>
        <dbReference type="ARBA" id="ARBA00023204"/>
    </source>
</evidence>
<keyword evidence="13" id="KW-0238">DNA-binding</keyword>
<dbReference type="Gene3D" id="1.10.1600.10">
    <property type="match status" value="1"/>
</dbReference>
<keyword evidence="6" id="KW-0158">Chromosome</keyword>
<evidence type="ECO:0000256" key="7">
    <source>
        <dbReference type="ARBA" id="ARBA00022741"/>
    </source>
</evidence>
<dbReference type="InterPro" id="IPR036465">
    <property type="entry name" value="vWFA_dom_sf"/>
</dbReference>
<dbReference type="SUPFAM" id="SSF53300">
    <property type="entry name" value="vWA-like"/>
    <property type="match status" value="1"/>
</dbReference>
<dbReference type="GO" id="GO:0000781">
    <property type="term" value="C:chromosome, telomeric region"/>
    <property type="evidence" value="ECO:0007669"/>
    <property type="project" value="UniProtKB-SubCell"/>
</dbReference>
<evidence type="ECO:0000256" key="19">
    <source>
        <dbReference type="ARBA" id="ARBA00047995"/>
    </source>
</evidence>
<dbReference type="InterPro" id="IPR002035">
    <property type="entry name" value="VWF_A"/>
</dbReference>
<dbReference type="SUPFAM" id="SSF100939">
    <property type="entry name" value="SPOC domain-like"/>
    <property type="match status" value="1"/>
</dbReference>
<dbReference type="GO" id="GO:0003678">
    <property type="term" value="F:DNA helicase activity"/>
    <property type="evidence" value="ECO:0007669"/>
    <property type="project" value="UniProtKB-EC"/>
</dbReference>
<evidence type="ECO:0000313" key="24">
    <source>
        <dbReference type="Proteomes" id="UP000245956"/>
    </source>
</evidence>
<comment type="function">
    <text evidence="17">Single-stranded DNA-dependent ATP-dependent helicase. Involved in non-homologous end joining (NHEJ) DNA double strand break repair. DNA-binding is sequence-independent but has a high affinity to nicks in double-stranded DNA and to the ends of duplex DNA. Binds to naturally occurring chromosomal ends, and therefore provides chromosomal end protection. Required also for telomere recombination to repair telomeric ends in the absence of telomerase. KU70, of the KU70/KU80 heterodimer, binds to the stem loop of TLC1, the RNA component of telomerase. Involved in telomere maintenance. Interacts with telomeric repeats and subtelomeric sequences thereby controlling telomere length and protecting against subtelomeric rearrangement. Maintains telomeric chromatin, which is involved in silencing the expression of genes located at the telomere. Required for mating-type switching.</text>
</comment>
<dbReference type="PROSITE" id="PS50234">
    <property type="entry name" value="VWFA"/>
    <property type="match status" value="1"/>
</dbReference>
<feature type="region of interest" description="Disordered" evidence="20">
    <location>
        <begin position="822"/>
        <end position="841"/>
    </location>
</feature>
<evidence type="ECO:0000256" key="13">
    <source>
        <dbReference type="ARBA" id="ARBA00023125"/>
    </source>
</evidence>
<dbReference type="CDD" id="cd00873">
    <property type="entry name" value="KU80"/>
    <property type="match status" value="1"/>
</dbReference>
<keyword evidence="12" id="KW-0779">Telomere</keyword>
<evidence type="ECO:0000256" key="6">
    <source>
        <dbReference type="ARBA" id="ARBA00022454"/>
    </source>
</evidence>
<dbReference type="SMART" id="SM00559">
    <property type="entry name" value="Ku78"/>
    <property type="match status" value="1"/>
</dbReference>
<comment type="subcellular location">
    <subcellularLocation>
        <location evidence="2">Chromosome</location>
        <location evidence="2">Telomere</location>
    </subcellularLocation>
    <subcellularLocation>
        <location evidence="1">Nucleus</location>
    </subcellularLocation>
</comment>
<dbReference type="Pfam" id="PF08785">
    <property type="entry name" value="Ku_PK_bind"/>
    <property type="match status" value="1"/>
</dbReference>
<keyword evidence="9" id="KW-0378">Hydrolase</keyword>
<dbReference type="GO" id="GO:0043564">
    <property type="term" value="C:Ku70:Ku80 complex"/>
    <property type="evidence" value="ECO:0007669"/>
    <property type="project" value="InterPro"/>
</dbReference>
<dbReference type="Gene3D" id="3.40.50.410">
    <property type="entry name" value="von Willebrand factor, type A domain"/>
    <property type="match status" value="1"/>
</dbReference>
<evidence type="ECO:0000256" key="20">
    <source>
        <dbReference type="SAM" id="MobiDB-lite"/>
    </source>
</evidence>
<dbReference type="GO" id="GO:0006303">
    <property type="term" value="P:double-strand break repair via nonhomologous end joining"/>
    <property type="evidence" value="ECO:0007669"/>
    <property type="project" value="InterPro"/>
</dbReference>
<evidence type="ECO:0000256" key="8">
    <source>
        <dbReference type="ARBA" id="ARBA00022763"/>
    </source>
</evidence>
<dbReference type="GO" id="GO:0042162">
    <property type="term" value="F:telomeric DNA binding"/>
    <property type="evidence" value="ECO:0007669"/>
    <property type="project" value="InterPro"/>
</dbReference>
<dbReference type="InterPro" id="IPR048519">
    <property type="entry name" value="Gfd2/YDR514C-like_C"/>
</dbReference>
<keyword evidence="8" id="KW-0227">DNA damage</keyword>
<dbReference type="InterPro" id="IPR005161">
    <property type="entry name" value="Ku_N"/>
</dbReference>
<keyword evidence="15" id="KW-0234">DNA repair</keyword>
<dbReference type="EMBL" id="JAWRVI010000008">
    <property type="protein sequence ID" value="KAK4092588.1"/>
    <property type="molecule type" value="Genomic_DNA"/>
</dbReference>
<evidence type="ECO:0000256" key="9">
    <source>
        <dbReference type="ARBA" id="ARBA00022801"/>
    </source>
</evidence>
<evidence type="ECO:0000259" key="21">
    <source>
        <dbReference type="PROSITE" id="PS50234"/>
    </source>
</evidence>
<dbReference type="Gene3D" id="2.40.290.10">
    <property type="match status" value="1"/>
</dbReference>